<name>A0A1I2DK74_9BACI</name>
<accession>A0A1I2DK74</accession>
<organism evidence="1 2">
    <name type="scientific">Alteribacillus iranensis</name>
    <dbReference type="NCBI Taxonomy" id="930128"/>
    <lineage>
        <taxon>Bacteria</taxon>
        <taxon>Bacillati</taxon>
        <taxon>Bacillota</taxon>
        <taxon>Bacilli</taxon>
        <taxon>Bacillales</taxon>
        <taxon>Bacillaceae</taxon>
        <taxon>Alteribacillus</taxon>
    </lineage>
</organism>
<evidence type="ECO:0000313" key="2">
    <source>
        <dbReference type="Proteomes" id="UP000199516"/>
    </source>
</evidence>
<keyword evidence="2" id="KW-1185">Reference proteome</keyword>
<dbReference type="RefSeq" id="WP_091661272.1">
    <property type="nucleotide sequence ID" value="NZ_FONT01000004.1"/>
</dbReference>
<gene>
    <name evidence="1" type="ORF">SAMN05192532_104113</name>
</gene>
<reference evidence="1 2" key="1">
    <citation type="submission" date="2016-10" db="EMBL/GenBank/DDBJ databases">
        <authorList>
            <person name="de Groot N.N."/>
        </authorList>
    </citation>
    <scope>NUCLEOTIDE SEQUENCE [LARGE SCALE GENOMIC DNA]</scope>
    <source>
        <strain evidence="1 2">DSM 23995</strain>
    </source>
</reference>
<proteinExistence type="predicted"/>
<dbReference type="STRING" id="930128.SAMN05192532_104113"/>
<sequence>MTIKRDPKTEGFIDSLPKLQSKIYRYMRGKYDEITDYGDHYDVETQDDEVARLASEKFNITEEEAGDLYEKTEIQISKFHSSR</sequence>
<dbReference type="OrthoDB" id="2969131at2"/>
<protein>
    <submittedName>
        <fullName evidence="1">Uncharacterized protein</fullName>
    </submittedName>
</protein>
<dbReference type="Proteomes" id="UP000199516">
    <property type="component" value="Unassembled WGS sequence"/>
</dbReference>
<evidence type="ECO:0000313" key="1">
    <source>
        <dbReference type="EMBL" id="SFE80663.1"/>
    </source>
</evidence>
<dbReference type="EMBL" id="FONT01000004">
    <property type="protein sequence ID" value="SFE80663.1"/>
    <property type="molecule type" value="Genomic_DNA"/>
</dbReference>
<dbReference type="AlphaFoldDB" id="A0A1I2DK74"/>